<dbReference type="InterPro" id="IPR037171">
    <property type="entry name" value="NagB/RpiA_transferase-like"/>
</dbReference>
<evidence type="ECO:0000313" key="9">
    <source>
        <dbReference type="EMBL" id="TVT34509.1"/>
    </source>
</evidence>
<dbReference type="Gene3D" id="3.40.50.1360">
    <property type="match status" value="1"/>
</dbReference>
<comment type="similarity">
    <text evidence="4 7">Belongs to the glucosamine/galactosamine-6-phosphate isomerase family. 6-phosphogluconolactonase subfamily.</text>
</comment>
<dbReference type="EMBL" id="VMRX01000013">
    <property type="protein sequence ID" value="TVT34509.1"/>
    <property type="molecule type" value="Genomic_DNA"/>
</dbReference>
<dbReference type="GO" id="GO:0006098">
    <property type="term" value="P:pentose-phosphate shunt"/>
    <property type="evidence" value="ECO:0007669"/>
    <property type="project" value="UniProtKB-UniPathway"/>
</dbReference>
<dbReference type="InterPro" id="IPR005900">
    <property type="entry name" value="6-phosphogluconolactonase_DevB"/>
</dbReference>
<dbReference type="InterPro" id="IPR039104">
    <property type="entry name" value="6PGL"/>
</dbReference>
<comment type="caution">
    <text evidence="9">The sequence shown here is derived from an EMBL/GenBank/DDBJ whole genome shotgun (WGS) entry which is preliminary data.</text>
</comment>
<evidence type="ECO:0000256" key="4">
    <source>
        <dbReference type="ARBA" id="ARBA00010662"/>
    </source>
</evidence>
<evidence type="ECO:0000256" key="3">
    <source>
        <dbReference type="ARBA" id="ARBA00004961"/>
    </source>
</evidence>
<dbReference type="PANTHER" id="PTHR11054">
    <property type="entry name" value="6-PHOSPHOGLUCONOLACTONASE"/>
    <property type="match status" value="1"/>
</dbReference>
<feature type="domain" description="Glucosamine/galactosamine-6-phosphate isomerase" evidence="8">
    <location>
        <begin position="19"/>
        <end position="237"/>
    </location>
</feature>
<evidence type="ECO:0000256" key="1">
    <source>
        <dbReference type="ARBA" id="ARBA00000832"/>
    </source>
</evidence>
<dbReference type="SUPFAM" id="SSF100950">
    <property type="entry name" value="NagB/RpiA/CoA transferase-like"/>
    <property type="match status" value="1"/>
</dbReference>
<dbReference type="GO" id="GO:0005975">
    <property type="term" value="P:carbohydrate metabolic process"/>
    <property type="evidence" value="ECO:0007669"/>
    <property type="project" value="UniProtKB-UniRule"/>
</dbReference>
<evidence type="ECO:0000256" key="7">
    <source>
        <dbReference type="RuleBase" id="RU365095"/>
    </source>
</evidence>
<dbReference type="EC" id="3.1.1.31" evidence="5 7"/>
<dbReference type="UniPathway" id="UPA00115">
    <property type="reaction ID" value="UER00409"/>
</dbReference>
<evidence type="ECO:0000256" key="5">
    <source>
        <dbReference type="ARBA" id="ARBA00013198"/>
    </source>
</evidence>
<comment type="function">
    <text evidence="2 7">Hydrolysis of 6-phosphogluconolactone to 6-phosphogluconate.</text>
</comment>
<dbReference type="RefSeq" id="WP_273132988.1">
    <property type="nucleotide sequence ID" value="NZ_VMRX01000013.1"/>
</dbReference>
<dbReference type="Pfam" id="PF01182">
    <property type="entry name" value="Glucosamine_iso"/>
    <property type="match status" value="1"/>
</dbReference>
<evidence type="ECO:0000256" key="6">
    <source>
        <dbReference type="ARBA" id="ARBA00020337"/>
    </source>
</evidence>
<keyword evidence="7 9" id="KW-0378">Hydrolase</keyword>
<gene>
    <name evidence="7 9" type="primary">pgl</name>
    <name evidence="9" type="ORF">FHK81_05770</name>
</gene>
<dbReference type="PANTHER" id="PTHR11054:SF0">
    <property type="entry name" value="6-PHOSPHOGLUCONOLACTONASE"/>
    <property type="match status" value="1"/>
</dbReference>
<proteinExistence type="inferred from homology"/>
<dbReference type="Proteomes" id="UP000319142">
    <property type="component" value="Unassembled WGS sequence"/>
</dbReference>
<organism evidence="9 10">
    <name type="scientific">Marinobacter vinifirmus</name>
    <dbReference type="NCBI Taxonomy" id="355591"/>
    <lineage>
        <taxon>Bacteria</taxon>
        <taxon>Pseudomonadati</taxon>
        <taxon>Pseudomonadota</taxon>
        <taxon>Gammaproteobacteria</taxon>
        <taxon>Pseudomonadales</taxon>
        <taxon>Marinobacteraceae</taxon>
        <taxon>Marinobacter</taxon>
    </lineage>
</organism>
<evidence type="ECO:0000259" key="8">
    <source>
        <dbReference type="Pfam" id="PF01182"/>
    </source>
</evidence>
<dbReference type="CDD" id="cd01400">
    <property type="entry name" value="6PGL"/>
    <property type="match status" value="1"/>
</dbReference>
<dbReference type="AlphaFoldDB" id="A0A558BDE0"/>
<reference evidence="9 10" key="1">
    <citation type="submission" date="2019-07" db="EMBL/GenBank/DDBJ databases">
        <title>The pathways for chlorine oxyanion respiration interact through the shared metabolite chlorate.</title>
        <authorList>
            <person name="Barnum T.P."/>
            <person name="Cheng Y."/>
            <person name="Hill K.A."/>
            <person name="Lucas L.N."/>
            <person name="Carlson H.K."/>
            <person name="Coates J.D."/>
        </authorList>
    </citation>
    <scope>NUCLEOTIDE SEQUENCE [LARGE SCALE GENOMIC DNA]</scope>
    <source>
        <strain evidence="9">UCB</strain>
    </source>
</reference>
<comment type="catalytic activity">
    <reaction evidence="1 7">
        <text>6-phospho-D-glucono-1,5-lactone + H2O = 6-phospho-D-gluconate + H(+)</text>
        <dbReference type="Rhea" id="RHEA:12556"/>
        <dbReference type="ChEBI" id="CHEBI:15377"/>
        <dbReference type="ChEBI" id="CHEBI:15378"/>
        <dbReference type="ChEBI" id="CHEBI:57955"/>
        <dbReference type="ChEBI" id="CHEBI:58759"/>
        <dbReference type="EC" id="3.1.1.31"/>
    </reaction>
</comment>
<comment type="pathway">
    <text evidence="3 7">Carbohydrate degradation; pentose phosphate pathway; D-ribulose 5-phosphate from D-glucose 6-phosphate (oxidative stage): step 2/3.</text>
</comment>
<dbReference type="GO" id="GO:0017057">
    <property type="term" value="F:6-phosphogluconolactonase activity"/>
    <property type="evidence" value="ECO:0007669"/>
    <property type="project" value="UniProtKB-UniRule"/>
</dbReference>
<accession>A0A558BDE0</accession>
<evidence type="ECO:0000313" key="10">
    <source>
        <dbReference type="Proteomes" id="UP000319142"/>
    </source>
</evidence>
<name>A0A558BDE0_9GAMM</name>
<evidence type="ECO:0000256" key="2">
    <source>
        <dbReference type="ARBA" id="ARBA00002681"/>
    </source>
</evidence>
<dbReference type="InterPro" id="IPR006148">
    <property type="entry name" value="Glc/Gal-6P_isomerase"/>
</dbReference>
<protein>
    <recommendedName>
        <fullName evidence="6 7">6-phosphogluconolactonase</fullName>
        <shortName evidence="7">6PGL</shortName>
        <ecNumber evidence="5 7">3.1.1.31</ecNumber>
    </recommendedName>
</protein>
<sequence>MKTCDLPLPEGVQAFFSETAQECAGQLALHVAESLRGRLRRGGRASLVVSGGSTPVPFFQTLAQQELAWARVTMLLADERWVPEGDPASNTTLVRQNLLQGRAKEARFLSLRQPLCSAEQALPAIEQLLAELKLPLDVVVLGMGNDGHTASLFPDAPQLPEAMSMQAPGRVCVMTPPSQAHTRVTLTRPVLAGARFLALHLRGEDKLETLERALKAPDDWREMPIRAFLKPGLRIYWSP</sequence>
<dbReference type="NCBIfam" id="TIGR01198">
    <property type="entry name" value="pgl"/>
    <property type="match status" value="1"/>
</dbReference>